<gene>
    <name evidence="2" type="ORF">UFOPK2288_00262</name>
    <name evidence="3" type="ORF">UFOPK3241_01374</name>
    <name evidence="4" type="ORF">UFOPK4114_00597</name>
</gene>
<evidence type="ECO:0000313" key="3">
    <source>
        <dbReference type="EMBL" id="CAB4845427.1"/>
    </source>
</evidence>
<reference evidence="2" key="1">
    <citation type="submission" date="2020-05" db="EMBL/GenBank/DDBJ databases">
        <authorList>
            <person name="Chiriac C."/>
            <person name="Salcher M."/>
            <person name="Ghai R."/>
            <person name="Kavagutti S V."/>
        </authorList>
    </citation>
    <scope>NUCLEOTIDE SEQUENCE</scope>
</reference>
<evidence type="ECO:0000313" key="4">
    <source>
        <dbReference type="EMBL" id="CAB5016620.1"/>
    </source>
</evidence>
<feature type="domain" description="PurM-like N-terminal" evidence="1">
    <location>
        <begin position="31"/>
        <end position="143"/>
    </location>
</feature>
<organism evidence="2">
    <name type="scientific">freshwater metagenome</name>
    <dbReference type="NCBI Taxonomy" id="449393"/>
    <lineage>
        <taxon>unclassified sequences</taxon>
        <taxon>metagenomes</taxon>
        <taxon>ecological metagenomes</taxon>
    </lineage>
</organism>
<dbReference type="GO" id="GO:0009228">
    <property type="term" value="P:thiamine biosynthetic process"/>
    <property type="evidence" value="ECO:0007669"/>
    <property type="project" value="InterPro"/>
</dbReference>
<dbReference type="InterPro" id="IPR016188">
    <property type="entry name" value="PurM-like_N"/>
</dbReference>
<dbReference type="EMBL" id="CAFAZX010000113">
    <property type="protein sequence ID" value="CAB4845427.1"/>
    <property type="molecule type" value="Genomic_DNA"/>
</dbReference>
<dbReference type="GO" id="GO:0009030">
    <property type="term" value="F:thiamine-phosphate kinase activity"/>
    <property type="evidence" value="ECO:0007669"/>
    <property type="project" value="InterPro"/>
</dbReference>
<name>A0A6J6L9R5_9ZZZZ</name>
<dbReference type="PANTHER" id="PTHR30270">
    <property type="entry name" value="THIAMINE-MONOPHOSPHATE KINASE"/>
    <property type="match status" value="1"/>
</dbReference>
<dbReference type="EMBL" id="CAEZWS010000007">
    <property type="protein sequence ID" value="CAB4658316.1"/>
    <property type="molecule type" value="Genomic_DNA"/>
</dbReference>
<protein>
    <submittedName>
        <fullName evidence="2">Unannotated protein</fullName>
    </submittedName>
</protein>
<dbReference type="Pfam" id="PF00586">
    <property type="entry name" value="AIRS"/>
    <property type="match status" value="1"/>
</dbReference>
<dbReference type="PIRSF" id="PIRSF005303">
    <property type="entry name" value="Thiam_monoph_kin"/>
    <property type="match status" value="1"/>
</dbReference>
<proteinExistence type="inferred from homology"/>
<dbReference type="SUPFAM" id="SSF56042">
    <property type="entry name" value="PurM C-terminal domain-like"/>
    <property type="match status" value="1"/>
</dbReference>
<dbReference type="PANTHER" id="PTHR30270:SF0">
    <property type="entry name" value="THIAMINE-MONOPHOSPHATE KINASE"/>
    <property type="match status" value="1"/>
</dbReference>
<dbReference type="Gene3D" id="3.30.1330.10">
    <property type="entry name" value="PurM-like, N-terminal domain"/>
    <property type="match status" value="1"/>
</dbReference>
<dbReference type="InterPro" id="IPR036676">
    <property type="entry name" value="PurM-like_C_sf"/>
</dbReference>
<evidence type="ECO:0000259" key="1">
    <source>
        <dbReference type="Pfam" id="PF00586"/>
    </source>
</evidence>
<dbReference type="CDD" id="cd02194">
    <property type="entry name" value="ThiL"/>
    <property type="match status" value="1"/>
</dbReference>
<sequence>MREAEIIAQLAKIFAIPDSEGKSSRVLVGIGDDGAVIAPSQHSWVITTDMAVEGVHFQQGWSSAYEIGRKITCANIADVYAMGATPHHLVVAVSLTGKESLSWISELATGINDEVRSVGAYVVGGDVVRGEQITIAITAVGEVETPILRSGARAGDQIVISGLPGWSSAGLYLLTNRIAVGNLKNKHTAERALAQFRAPDVRYSDAIALQTAHSLCDISDGLLTQAQQLADASEASFEIDSQKIAAHPEFAELKALADEVGADIWDWVLAGGEDHVFLATGVDLSGFAIGKVGKKESGLPGVELLGISKAPKGFTHFS</sequence>
<dbReference type="InterPro" id="IPR006283">
    <property type="entry name" value="ThiL-like"/>
</dbReference>
<dbReference type="AlphaFoldDB" id="A0A6J6L9R5"/>
<dbReference type="Gene3D" id="3.90.650.10">
    <property type="entry name" value="PurM-like C-terminal domain"/>
    <property type="match status" value="1"/>
</dbReference>
<accession>A0A6J6L9R5</accession>
<dbReference type="InterPro" id="IPR036921">
    <property type="entry name" value="PurM-like_N_sf"/>
</dbReference>
<dbReference type="EMBL" id="CAFBPP010000018">
    <property type="protein sequence ID" value="CAB5016620.1"/>
    <property type="molecule type" value="Genomic_DNA"/>
</dbReference>
<dbReference type="NCBIfam" id="TIGR01379">
    <property type="entry name" value="thiL"/>
    <property type="match status" value="1"/>
</dbReference>
<dbReference type="HAMAP" id="MF_02128">
    <property type="entry name" value="TMP_kinase"/>
    <property type="match status" value="1"/>
</dbReference>
<evidence type="ECO:0000313" key="2">
    <source>
        <dbReference type="EMBL" id="CAB4658316.1"/>
    </source>
</evidence>
<dbReference type="SUPFAM" id="SSF55326">
    <property type="entry name" value="PurM N-terminal domain-like"/>
    <property type="match status" value="1"/>
</dbReference>